<protein>
    <submittedName>
        <fullName evidence="1">Uncharacterized protein</fullName>
    </submittedName>
</protein>
<organism evidence="1 2">
    <name type="scientific">Colletotrichum paranaense</name>
    <dbReference type="NCBI Taxonomy" id="1914294"/>
    <lineage>
        <taxon>Eukaryota</taxon>
        <taxon>Fungi</taxon>
        <taxon>Dikarya</taxon>
        <taxon>Ascomycota</taxon>
        <taxon>Pezizomycotina</taxon>
        <taxon>Sordariomycetes</taxon>
        <taxon>Hypocreomycetidae</taxon>
        <taxon>Glomerellales</taxon>
        <taxon>Glomerellaceae</taxon>
        <taxon>Colletotrichum</taxon>
        <taxon>Colletotrichum acutatum species complex</taxon>
    </lineage>
</organism>
<dbReference type="RefSeq" id="XP_060353490.1">
    <property type="nucleotide sequence ID" value="XM_060486162.1"/>
</dbReference>
<proteinExistence type="predicted"/>
<evidence type="ECO:0000313" key="1">
    <source>
        <dbReference type="EMBL" id="KAK1544372.1"/>
    </source>
</evidence>
<comment type="caution">
    <text evidence="1">The sequence shown here is derived from an EMBL/GenBank/DDBJ whole genome shotgun (WGS) entry which is preliminary data.</text>
</comment>
<dbReference type="GeneID" id="85370061"/>
<gene>
    <name evidence="1" type="ORF">CPAR01_01874</name>
</gene>
<evidence type="ECO:0000313" key="2">
    <source>
        <dbReference type="Proteomes" id="UP001241169"/>
    </source>
</evidence>
<reference evidence="1 2" key="1">
    <citation type="submission" date="2016-10" db="EMBL/GenBank/DDBJ databases">
        <title>The genome sequence of Colletotrichum fioriniae PJ7.</title>
        <authorList>
            <person name="Baroncelli R."/>
        </authorList>
    </citation>
    <scope>NUCLEOTIDE SEQUENCE [LARGE SCALE GENOMIC DNA]</scope>
    <source>
        <strain evidence="1 2">IMI 384185</strain>
    </source>
</reference>
<keyword evidence="2" id="KW-1185">Reference proteome</keyword>
<dbReference type="EMBL" id="MOPA01000002">
    <property type="protein sequence ID" value="KAK1544372.1"/>
    <property type="molecule type" value="Genomic_DNA"/>
</dbReference>
<name>A0ABQ9SZB1_9PEZI</name>
<accession>A0ABQ9SZB1</accession>
<dbReference type="Proteomes" id="UP001241169">
    <property type="component" value="Unassembled WGS sequence"/>
</dbReference>
<sequence>MGNIENRQVPTTFSQHFVDIGLSNPLWNSMEVEGQGRRKKGKVCPPKTFPICQRLNGGEDGCLFCLGHASSFIRLRTSILSSVSFKHPPRLSVVNMGGKREGAQLNVCLSIPPRNKDNTNLEERVEDFDFLSRRSMFWVLISLNLSHPCRFCASRITSLFWSFARLLKRETRMSRSFVGFHGSDLRLHLRLKPQGW</sequence>